<evidence type="ECO:0000256" key="2">
    <source>
        <dbReference type="ARBA" id="ARBA00022670"/>
    </source>
</evidence>
<dbReference type="InterPro" id="IPR037140">
    <property type="entry name" value="VHL_beta_dom_sf"/>
</dbReference>
<dbReference type="SUPFAM" id="SSF49468">
    <property type="entry name" value="VHL"/>
    <property type="match status" value="2"/>
</dbReference>
<keyword evidence="3 6" id="KW-0378">Hydrolase</keyword>
<name>A0AA88GEE3_NAELO</name>
<dbReference type="PANTHER" id="PTHR10183">
    <property type="entry name" value="CALPAIN"/>
    <property type="match status" value="1"/>
</dbReference>
<feature type="active site" evidence="5 6">
    <location>
        <position position="317"/>
    </location>
</feature>
<dbReference type="InterPro" id="IPR036208">
    <property type="entry name" value="VHL_sf"/>
</dbReference>
<evidence type="ECO:0000256" key="5">
    <source>
        <dbReference type="PIRSR" id="PIRSR622684-1"/>
    </source>
</evidence>
<comment type="caution">
    <text evidence="8">The sequence shown here is derived from an EMBL/GenBank/DDBJ whole genome shotgun (WGS) entry which is preliminary data.</text>
</comment>
<feature type="domain" description="Calpain catalytic" evidence="7">
    <location>
        <begin position="286"/>
        <end position="563"/>
    </location>
</feature>
<feature type="active site" evidence="5 6">
    <location>
        <position position="489"/>
    </location>
</feature>
<protein>
    <recommendedName>
        <fullName evidence="7">Calpain catalytic domain-containing protein</fullName>
    </recommendedName>
</protein>
<dbReference type="GeneID" id="68102839"/>
<dbReference type="Gene3D" id="3.90.70.10">
    <property type="entry name" value="Cysteine proteinases"/>
    <property type="match status" value="1"/>
</dbReference>
<dbReference type="InterPro" id="IPR001300">
    <property type="entry name" value="Peptidase_C2_calpain_cat"/>
</dbReference>
<feature type="active site" evidence="5 6">
    <location>
        <position position="511"/>
    </location>
</feature>
<accession>A0AA88GEE3</accession>
<evidence type="ECO:0000256" key="3">
    <source>
        <dbReference type="ARBA" id="ARBA00022801"/>
    </source>
</evidence>
<dbReference type="PROSITE" id="PS50203">
    <property type="entry name" value="CALPAIN_CAT"/>
    <property type="match status" value="1"/>
</dbReference>
<organism evidence="8 9">
    <name type="scientific">Naegleria lovaniensis</name>
    <name type="common">Amoeba</name>
    <dbReference type="NCBI Taxonomy" id="51637"/>
    <lineage>
        <taxon>Eukaryota</taxon>
        <taxon>Discoba</taxon>
        <taxon>Heterolobosea</taxon>
        <taxon>Tetramitia</taxon>
        <taxon>Eutetramitia</taxon>
        <taxon>Vahlkampfiidae</taxon>
        <taxon>Naegleria</taxon>
    </lineage>
</organism>
<keyword evidence="4 6" id="KW-0788">Thiol protease</keyword>
<dbReference type="Pfam" id="PF00648">
    <property type="entry name" value="Peptidase_C2"/>
    <property type="match status" value="1"/>
</dbReference>
<dbReference type="PANTHER" id="PTHR10183:SF379">
    <property type="entry name" value="CALPAIN-5"/>
    <property type="match status" value="1"/>
</dbReference>
<evidence type="ECO:0000259" key="7">
    <source>
        <dbReference type="PROSITE" id="PS50203"/>
    </source>
</evidence>
<dbReference type="Gene3D" id="2.60.40.780">
    <property type="entry name" value="von Hippel-Lindau disease tumour suppressor, beta domain"/>
    <property type="match status" value="2"/>
</dbReference>
<gene>
    <name evidence="8" type="ORF">C9374_010385</name>
</gene>
<proteinExistence type="inferred from homology"/>
<keyword evidence="2 6" id="KW-0645">Protease</keyword>
<dbReference type="GO" id="GO:0006508">
    <property type="term" value="P:proteolysis"/>
    <property type="evidence" value="ECO:0007669"/>
    <property type="project" value="UniProtKB-KW"/>
</dbReference>
<dbReference type="EMBL" id="PYSW02000041">
    <property type="protein sequence ID" value="KAG2375011.1"/>
    <property type="molecule type" value="Genomic_DNA"/>
</dbReference>
<evidence type="ECO:0000256" key="6">
    <source>
        <dbReference type="PROSITE-ProRule" id="PRU00239"/>
    </source>
</evidence>
<dbReference type="SMART" id="SM00230">
    <property type="entry name" value="CysPc"/>
    <property type="match status" value="1"/>
</dbReference>
<evidence type="ECO:0000256" key="4">
    <source>
        <dbReference type="ARBA" id="ARBA00022807"/>
    </source>
</evidence>
<dbReference type="SUPFAM" id="SSF54001">
    <property type="entry name" value="Cysteine proteinases"/>
    <property type="match status" value="1"/>
</dbReference>
<dbReference type="GO" id="GO:0004198">
    <property type="term" value="F:calcium-dependent cysteine-type endopeptidase activity"/>
    <property type="evidence" value="ECO:0007669"/>
    <property type="project" value="InterPro"/>
</dbReference>
<dbReference type="RefSeq" id="XP_044544185.1">
    <property type="nucleotide sequence ID" value="XM_044685923.1"/>
</dbReference>
<dbReference type="InterPro" id="IPR022684">
    <property type="entry name" value="Calpain_cysteine_protease"/>
</dbReference>
<evidence type="ECO:0000313" key="9">
    <source>
        <dbReference type="Proteomes" id="UP000816034"/>
    </source>
</evidence>
<comment type="similarity">
    <text evidence="1">Belongs to the peptidase C2 family.</text>
</comment>
<evidence type="ECO:0000256" key="1">
    <source>
        <dbReference type="ARBA" id="ARBA00007623"/>
    </source>
</evidence>
<dbReference type="InterPro" id="IPR038765">
    <property type="entry name" value="Papain-like_cys_pep_sf"/>
</dbReference>
<reference evidence="8 9" key="1">
    <citation type="journal article" date="2018" name="BMC Genomics">
        <title>The genome of Naegleria lovaniensis, the basis for a comparative approach to unravel pathogenicity factors of the human pathogenic amoeba N. fowleri.</title>
        <authorList>
            <person name="Liechti N."/>
            <person name="Schurch N."/>
            <person name="Bruggmann R."/>
            <person name="Wittwer M."/>
        </authorList>
    </citation>
    <scope>NUCLEOTIDE SEQUENCE [LARGE SCALE GENOMIC DNA]</scope>
    <source>
        <strain evidence="8 9">ATCC 30569</strain>
    </source>
</reference>
<dbReference type="PRINTS" id="PR00704">
    <property type="entry name" value="CALPAIN"/>
</dbReference>
<sequence>MDIFKPSNLRSIAGDEKLVVYFQNDSSSETIKLYWINYEGKEIEVATIFPKDMVGQQSFLTHCFLMRSLEQPEKIVGLFVLDSSLENGCVLKSGQVHNPSLVPSTPVPPPLDKNFVKVCYEFSKKDDFPGYSTGLKSLSGFSQAPISVKNTTQHTLDAYWVDFEGKLLPYGQVQPNGTFSSLSGVNHAFVFKSSDRSYEKVVIVSQSRPLVVLEDDTISICAHTLEEPTETSCHQIIAAQISERTAHRNMGFSYPASISLVQGLASHLRMEGKRFVDEDFPPQSDWVRAYDFFHGDVAIVKKGFSATAPRQGSVGNCWLIQSLSGAAIRPKEIQNVFCLCESVDPSLGLYAVTFHSEEPGKKYTVLLDDYCPMHSDFVYAKSYAAKGELWIPLIEKAFAKMVGGYIDLAPSKHSFNPAHVLVALLGGKAKHFEWFSGENSEGRRLMNENKFWPLIERLLDSEKSVPVCTSKAVNGGDGAVDSLGIVHYHGYSILEYRKFSQHNLNLIKIRNTWANTEWGGSFGDNSKEWQKYPQLSKELNHEAKDDGCFWMTYDDFIKNYCVIWWNEHE</sequence>
<dbReference type="Proteomes" id="UP000816034">
    <property type="component" value="Unassembled WGS sequence"/>
</dbReference>
<keyword evidence="9" id="KW-1185">Reference proteome</keyword>
<dbReference type="AlphaFoldDB" id="A0AA88GEE3"/>
<evidence type="ECO:0000313" key="8">
    <source>
        <dbReference type="EMBL" id="KAG2375011.1"/>
    </source>
</evidence>